<evidence type="ECO:0000313" key="2">
    <source>
        <dbReference type="EMBL" id="KFO32874.1"/>
    </source>
</evidence>
<name>A0A091DL70_FUKDA</name>
<accession>A0A091DL70</accession>
<dbReference type="EMBL" id="KN122111">
    <property type="protein sequence ID" value="KFO32874.1"/>
    <property type="molecule type" value="Genomic_DNA"/>
</dbReference>
<protein>
    <submittedName>
        <fullName evidence="2">Uncharacterized protein</fullName>
    </submittedName>
</protein>
<feature type="region of interest" description="Disordered" evidence="1">
    <location>
        <begin position="28"/>
        <end position="58"/>
    </location>
</feature>
<sequence length="58" mass="6300">MQGTANLSGCHSHHCLLSKALDEDASKEAAMMGNASRQSLMAGDSRDFKTQRPPPNIW</sequence>
<proteinExistence type="predicted"/>
<evidence type="ECO:0000256" key="1">
    <source>
        <dbReference type="SAM" id="MobiDB-lite"/>
    </source>
</evidence>
<reference evidence="2 3" key="1">
    <citation type="submission" date="2013-11" db="EMBL/GenBank/DDBJ databases">
        <title>The Damaraland mole rat (Fukomys damarensis) genome and evolution of African mole rats.</title>
        <authorList>
            <person name="Gladyshev V.N."/>
            <person name="Fang X."/>
        </authorList>
    </citation>
    <scope>NUCLEOTIDE SEQUENCE [LARGE SCALE GENOMIC DNA]</scope>
    <source>
        <tissue evidence="2">Liver</tissue>
    </source>
</reference>
<dbReference type="Proteomes" id="UP000028990">
    <property type="component" value="Unassembled WGS sequence"/>
</dbReference>
<evidence type="ECO:0000313" key="3">
    <source>
        <dbReference type="Proteomes" id="UP000028990"/>
    </source>
</evidence>
<keyword evidence="3" id="KW-1185">Reference proteome</keyword>
<gene>
    <name evidence="2" type="ORF">H920_05733</name>
</gene>
<dbReference type="AlphaFoldDB" id="A0A091DL70"/>
<organism evidence="2 3">
    <name type="scientific">Fukomys damarensis</name>
    <name type="common">Damaraland mole rat</name>
    <name type="synonym">Cryptomys damarensis</name>
    <dbReference type="NCBI Taxonomy" id="885580"/>
    <lineage>
        <taxon>Eukaryota</taxon>
        <taxon>Metazoa</taxon>
        <taxon>Chordata</taxon>
        <taxon>Craniata</taxon>
        <taxon>Vertebrata</taxon>
        <taxon>Euteleostomi</taxon>
        <taxon>Mammalia</taxon>
        <taxon>Eutheria</taxon>
        <taxon>Euarchontoglires</taxon>
        <taxon>Glires</taxon>
        <taxon>Rodentia</taxon>
        <taxon>Hystricomorpha</taxon>
        <taxon>Bathyergidae</taxon>
        <taxon>Fukomys</taxon>
    </lineage>
</organism>